<evidence type="ECO:0000256" key="1">
    <source>
        <dbReference type="ARBA" id="ARBA00022823"/>
    </source>
</evidence>
<dbReference type="OrthoDB" id="4772952at2"/>
<dbReference type="GO" id="GO:0005737">
    <property type="term" value="C:cytoplasm"/>
    <property type="evidence" value="ECO:0007669"/>
    <property type="project" value="TreeGrafter"/>
</dbReference>
<dbReference type="GO" id="GO:0019464">
    <property type="term" value="P:glycine decarboxylation via glycine cleavage system"/>
    <property type="evidence" value="ECO:0007669"/>
    <property type="project" value="InterPro"/>
</dbReference>
<protein>
    <submittedName>
        <fullName evidence="2">Glycine cleavage system H protein</fullName>
    </submittedName>
</protein>
<dbReference type="SUPFAM" id="SSF51230">
    <property type="entry name" value="Single hybrid motif"/>
    <property type="match status" value="1"/>
</dbReference>
<dbReference type="InterPro" id="IPR011053">
    <property type="entry name" value="Single_hybrid_motif"/>
</dbReference>
<dbReference type="InterPro" id="IPR033753">
    <property type="entry name" value="GCV_H/Fam206"/>
</dbReference>
<organism evidence="2 3">
    <name type="scientific">Gordonia rhizosphera NBRC 16068</name>
    <dbReference type="NCBI Taxonomy" id="1108045"/>
    <lineage>
        <taxon>Bacteria</taxon>
        <taxon>Bacillati</taxon>
        <taxon>Actinomycetota</taxon>
        <taxon>Actinomycetes</taxon>
        <taxon>Mycobacteriales</taxon>
        <taxon>Gordoniaceae</taxon>
        <taxon>Gordonia</taxon>
    </lineage>
</organism>
<dbReference type="CDD" id="cd06848">
    <property type="entry name" value="GCS_H"/>
    <property type="match status" value="1"/>
</dbReference>
<dbReference type="GO" id="GO:0009249">
    <property type="term" value="P:protein lipoylation"/>
    <property type="evidence" value="ECO:0007669"/>
    <property type="project" value="TreeGrafter"/>
</dbReference>
<accession>K6WHV7</accession>
<name>K6WHV7_9ACTN</name>
<dbReference type="eggNOG" id="COG0509">
    <property type="taxonomic scope" value="Bacteria"/>
</dbReference>
<proteinExistence type="predicted"/>
<dbReference type="AlphaFoldDB" id="K6WHV7"/>
<dbReference type="Pfam" id="PF01597">
    <property type="entry name" value="GCV_H"/>
    <property type="match status" value="1"/>
</dbReference>
<dbReference type="Proteomes" id="UP000008363">
    <property type="component" value="Unassembled WGS sequence"/>
</dbReference>
<dbReference type="GO" id="GO:0005960">
    <property type="term" value="C:glycine cleavage complex"/>
    <property type="evidence" value="ECO:0007669"/>
    <property type="project" value="InterPro"/>
</dbReference>
<keyword evidence="3" id="KW-1185">Reference proteome</keyword>
<gene>
    <name evidence="2" type="primary">gcvH</name>
    <name evidence="2" type="ORF">GORHZ_144_00010</name>
</gene>
<dbReference type="PANTHER" id="PTHR11715">
    <property type="entry name" value="GLYCINE CLEAVAGE SYSTEM H PROTEIN"/>
    <property type="match status" value="1"/>
</dbReference>
<dbReference type="EMBL" id="BAHC01000144">
    <property type="protein sequence ID" value="GAB91742.1"/>
    <property type="molecule type" value="Genomic_DNA"/>
</dbReference>
<dbReference type="STRING" id="1108045.GORHZ_144_00010"/>
<dbReference type="PROSITE" id="PS00189">
    <property type="entry name" value="LIPOYL"/>
    <property type="match status" value="1"/>
</dbReference>
<reference evidence="2 3" key="1">
    <citation type="submission" date="2012-08" db="EMBL/GenBank/DDBJ databases">
        <title>Whole genome shotgun sequence of Gordonia rhizosphera NBRC 16068.</title>
        <authorList>
            <person name="Takarada H."/>
            <person name="Isaki S."/>
            <person name="Hosoyama A."/>
            <person name="Tsuchikane K."/>
            <person name="Katsumata H."/>
            <person name="Baba S."/>
            <person name="Ohji S."/>
            <person name="Yamazaki S."/>
            <person name="Fujita N."/>
        </authorList>
    </citation>
    <scope>NUCLEOTIDE SEQUENCE [LARGE SCALE GENOMIC DNA]</scope>
    <source>
        <strain evidence="2 3">NBRC 16068</strain>
    </source>
</reference>
<keyword evidence="1" id="KW-0450">Lipoyl</keyword>
<evidence type="ECO:0000313" key="2">
    <source>
        <dbReference type="EMBL" id="GAB91742.1"/>
    </source>
</evidence>
<dbReference type="RefSeq" id="WP_006335534.1">
    <property type="nucleotide sequence ID" value="NZ_BAHC01000144.1"/>
</dbReference>
<dbReference type="InterPro" id="IPR003016">
    <property type="entry name" value="2-oxoA_DH_lipoyl-BS"/>
</dbReference>
<dbReference type="InterPro" id="IPR002930">
    <property type="entry name" value="GCV_H"/>
</dbReference>
<dbReference type="Gene3D" id="2.40.50.100">
    <property type="match status" value="1"/>
</dbReference>
<comment type="caution">
    <text evidence="2">The sequence shown here is derived from an EMBL/GenBank/DDBJ whole genome shotgun (WGS) entry which is preliminary data.</text>
</comment>
<sequence>MSEQIWNGCAVPDDRLYDLELHVWVQLDRDEALLGMTDVAQTMSGRLVQISWKRTGRTLRRGQTVAVVESAKWVGPFPTPLSGELLTVNRSAYAEDIAIGNRDPYGAGWMARVAPTALTDERAHLADGAAAFEFYRDFTDDREIRCYRCAE</sequence>
<evidence type="ECO:0000313" key="3">
    <source>
        <dbReference type="Proteomes" id="UP000008363"/>
    </source>
</evidence>
<dbReference type="PANTHER" id="PTHR11715:SF3">
    <property type="entry name" value="GLYCINE CLEAVAGE SYSTEM H PROTEIN-RELATED"/>
    <property type="match status" value="1"/>
</dbReference>